<proteinExistence type="predicted"/>
<dbReference type="Proteomes" id="UP000004968">
    <property type="component" value="Unassembled WGS sequence"/>
</dbReference>
<name>D3AHE9_9FIRM</name>
<dbReference type="HOGENOM" id="CLU_2825259_0_0_9"/>
<evidence type="ECO:0000313" key="1">
    <source>
        <dbReference type="EMBL" id="EFC98781.1"/>
    </source>
</evidence>
<gene>
    <name evidence="1" type="ORF">CLOSTHATH_03037</name>
</gene>
<accession>D3AHE9</accession>
<dbReference type="EMBL" id="ACIO01000238">
    <property type="protein sequence ID" value="EFC98781.1"/>
    <property type="molecule type" value="Genomic_DNA"/>
</dbReference>
<reference evidence="1 2" key="1">
    <citation type="submission" date="2010-01" db="EMBL/GenBank/DDBJ databases">
        <authorList>
            <person name="Weinstock G."/>
            <person name="Sodergren E."/>
            <person name="Clifton S."/>
            <person name="Fulton L."/>
            <person name="Fulton B."/>
            <person name="Courtney L."/>
            <person name="Fronick C."/>
            <person name="Harrison M."/>
            <person name="Strong C."/>
            <person name="Farmer C."/>
            <person name="Delahaunty K."/>
            <person name="Markovic C."/>
            <person name="Hall O."/>
            <person name="Minx P."/>
            <person name="Tomlinson C."/>
            <person name="Mitreva M."/>
            <person name="Nelson J."/>
            <person name="Hou S."/>
            <person name="Wollam A."/>
            <person name="Pepin K.H."/>
            <person name="Johnson M."/>
            <person name="Bhonagiri V."/>
            <person name="Nash W.E."/>
            <person name="Warren W."/>
            <person name="Chinwalla A."/>
            <person name="Mardis E.R."/>
            <person name="Wilson R.K."/>
        </authorList>
    </citation>
    <scope>NUCLEOTIDE SEQUENCE [LARGE SCALE GENOMIC DNA]</scope>
    <source>
        <strain evidence="1 2">DSM 13479</strain>
    </source>
</reference>
<evidence type="ECO:0000313" key="2">
    <source>
        <dbReference type="Proteomes" id="UP000004968"/>
    </source>
</evidence>
<sequence length="66" mass="7603">MQVKANYAICFFDGFLSKFDSFHLFKGVLDFLYKRKKGEKGDRGGYAGYCLVVRPAVNIILMKEEE</sequence>
<comment type="caution">
    <text evidence="1">The sequence shown here is derived from an EMBL/GenBank/DDBJ whole genome shotgun (WGS) entry which is preliminary data.</text>
</comment>
<organism evidence="1 2">
    <name type="scientific">Hungatella hathewayi DSM 13479</name>
    <dbReference type="NCBI Taxonomy" id="566550"/>
    <lineage>
        <taxon>Bacteria</taxon>
        <taxon>Bacillati</taxon>
        <taxon>Bacillota</taxon>
        <taxon>Clostridia</taxon>
        <taxon>Lachnospirales</taxon>
        <taxon>Lachnospiraceae</taxon>
        <taxon>Hungatella</taxon>
    </lineage>
</organism>
<protein>
    <submittedName>
        <fullName evidence="1">Uncharacterized protein</fullName>
    </submittedName>
</protein>
<dbReference type="AlphaFoldDB" id="D3AHE9"/>